<dbReference type="InterPro" id="IPR021136">
    <property type="entry name" value="Flagellar_hook_control-like_C"/>
</dbReference>
<evidence type="ECO:0000256" key="1">
    <source>
        <dbReference type="SAM" id="MobiDB-lite"/>
    </source>
</evidence>
<sequence>MIDLINLTKILGSPEKVQSVLSEISKSSGNGESFEKILQKVVDELSKTDTSESPQNENSAVAKKIALSQQIVKNENQVGSLGEENKMNKKEILQTTVTGQSERLIKETTAGDSKTHEVKSDNGEELFSQASNELSEGKDINNDKHISVIGKLQELSKKDSNIISNSLQTSASENGKSETGTAYLKEEKIIEATKEEDSVSQLKKKFLTEFTSEAPKDDKHGIVVADTGVKGQNMYTKYETAEKLSIKVNTVHTEQQAQVSVKEVTLNMNDAGKENSGPISSNSSKDNKQTKVVMNASEKVQPKYVKENRTVSDNAGIFNYEAPTKTKRDDLQNVQIFPQQLSETKTSNSKTAQSLGNKIAEPQSNQIARIFSQKAEVEIVQDIGHEASKTRYVVEPNSQMAKSKTTDKKTDVIQENLQKEELQNNVYRPSDKGIQNLAQNAFEAKRIVESNSAIAQSKASDTKTNAINEKREKLEASTKENKSIGRVSSFISIENIAYLEERAQLLQSSVNEFSKSLQRQNSTNGVVSNVNVEKTNVLHEINVRNARTSENVAVVNGLSTSHTNVQNKSNMEKIDKVISQEKIQTSQRVVPFVANSNANESKQNDAERKSDGNILPILGSIRLIASEKLNQIVNFQSKDEDIGKDNAIDSKASKISNQQISLAAELVKSAAMENPKVVSNQPNVQVKESIKDKNNVQLAEKSNIPDITQPEISSDVVKPAQNDIFQNTNSQQEKYDAKAFRNEAGEVSKNKLEIKSFEVEYRVKDEPKKGEIQEKPNISNKFLERLAEMTYKASETKFEQTYQASSRFELAERLQYARNLEEIYQKIREFGFSGKLEENVRMKLYPEQLGNIDVELKKEGRSITIVFVAENEKSKELLEKNIGVLRERLTTLDFDVKNLEVRMKEENNYYEESRHQHNQQQREHNQEGNRKRAFNEEVMEDDDERERDV</sequence>
<feature type="compositionally biased region" description="Basic and acidic residues" evidence="1">
    <location>
        <begin position="910"/>
        <end position="935"/>
    </location>
</feature>
<dbReference type="Proteomes" id="UP000288947">
    <property type="component" value="Chromosome"/>
</dbReference>
<accession>A0ABX5QTS4</accession>
<feature type="domain" description="Flagellar hook-length control protein-like C-terminal" evidence="2">
    <location>
        <begin position="837"/>
        <end position="908"/>
    </location>
</feature>
<feature type="region of interest" description="Disordered" evidence="1">
    <location>
        <begin position="910"/>
        <end position="949"/>
    </location>
</feature>
<feature type="compositionally biased region" description="Acidic residues" evidence="1">
    <location>
        <begin position="937"/>
        <end position="949"/>
    </location>
</feature>
<keyword evidence="3" id="KW-0969">Cilium</keyword>
<reference evidence="3 4" key="1">
    <citation type="submission" date="2018-01" db="EMBL/GenBank/DDBJ databases">
        <title>The whole genome sequencing and assembly of Fervidobacterium changbaicum CBS-1 strain.</title>
        <authorList>
            <person name="Kim J.-Y."/>
            <person name="Park M.-K."/>
            <person name="Yi H."/>
            <person name="Bahn Y.-S."/>
            <person name="Kim J.F."/>
            <person name="Lee D.-W."/>
        </authorList>
    </citation>
    <scope>NUCLEOTIDE SEQUENCE [LARGE SCALE GENOMIC DNA]</scope>
    <source>
        <strain evidence="3 4">CBS-1</strain>
    </source>
</reference>
<organism evidence="3 4">
    <name type="scientific">Fervidobacterium changbaicum</name>
    <dbReference type="NCBI Taxonomy" id="310769"/>
    <lineage>
        <taxon>Bacteria</taxon>
        <taxon>Thermotogati</taxon>
        <taxon>Thermotogota</taxon>
        <taxon>Thermotogae</taxon>
        <taxon>Thermotogales</taxon>
        <taxon>Fervidobacteriaceae</taxon>
        <taxon>Fervidobacterium</taxon>
    </lineage>
</organism>
<dbReference type="RefSeq" id="WP_090222549.1">
    <property type="nucleotide sequence ID" value="NZ_CP026721.1"/>
</dbReference>
<dbReference type="InterPro" id="IPR038610">
    <property type="entry name" value="FliK-like_C_sf"/>
</dbReference>
<proteinExistence type="predicted"/>
<evidence type="ECO:0000313" key="4">
    <source>
        <dbReference type="Proteomes" id="UP000288947"/>
    </source>
</evidence>
<keyword evidence="3" id="KW-0282">Flagellum</keyword>
<evidence type="ECO:0000313" key="3">
    <source>
        <dbReference type="EMBL" id="QAV33687.1"/>
    </source>
</evidence>
<name>A0ABX5QTS4_9BACT</name>
<keyword evidence="4" id="KW-1185">Reference proteome</keyword>
<dbReference type="Gene3D" id="3.30.750.140">
    <property type="match status" value="1"/>
</dbReference>
<dbReference type="Pfam" id="PF02120">
    <property type="entry name" value="Flg_hook"/>
    <property type="match status" value="1"/>
</dbReference>
<evidence type="ECO:0000259" key="2">
    <source>
        <dbReference type="Pfam" id="PF02120"/>
    </source>
</evidence>
<gene>
    <name evidence="3" type="ORF">CBS1_08130</name>
</gene>
<dbReference type="CDD" id="cd17470">
    <property type="entry name" value="T3SS_Flik_C"/>
    <property type="match status" value="1"/>
</dbReference>
<dbReference type="EMBL" id="CP026721">
    <property type="protein sequence ID" value="QAV33687.1"/>
    <property type="molecule type" value="Genomic_DNA"/>
</dbReference>
<keyword evidence="3" id="KW-0966">Cell projection</keyword>
<protein>
    <submittedName>
        <fullName evidence="3">Flagellar hook-length control protein FliK</fullName>
    </submittedName>
</protein>